<organism evidence="3 4">
    <name type="scientific">Trypanosoma theileri</name>
    <dbReference type="NCBI Taxonomy" id="67003"/>
    <lineage>
        <taxon>Eukaryota</taxon>
        <taxon>Discoba</taxon>
        <taxon>Euglenozoa</taxon>
        <taxon>Kinetoplastea</taxon>
        <taxon>Metakinetoplastina</taxon>
        <taxon>Trypanosomatida</taxon>
        <taxon>Trypanosomatidae</taxon>
        <taxon>Trypanosoma</taxon>
    </lineage>
</organism>
<keyword evidence="4" id="KW-1185">Reference proteome</keyword>
<dbReference type="AlphaFoldDB" id="A0A1X0NHN7"/>
<comment type="caution">
    <text evidence="3">The sequence shown here is derived from an EMBL/GenBank/DDBJ whole genome shotgun (WGS) entry which is preliminary data.</text>
</comment>
<feature type="compositionally biased region" description="Basic and acidic residues" evidence="1">
    <location>
        <begin position="54"/>
        <end position="63"/>
    </location>
</feature>
<feature type="chain" id="PRO_5010885854" description="Mucin TcMUCII" evidence="2">
    <location>
        <begin position="25"/>
        <end position="338"/>
    </location>
</feature>
<dbReference type="GeneID" id="39990843"/>
<feature type="region of interest" description="Disordered" evidence="1">
    <location>
        <begin position="30"/>
        <end position="316"/>
    </location>
</feature>
<feature type="compositionally biased region" description="Polar residues" evidence="1">
    <location>
        <begin position="152"/>
        <end position="161"/>
    </location>
</feature>
<reference evidence="3 4" key="1">
    <citation type="submission" date="2017-03" db="EMBL/GenBank/DDBJ databases">
        <title>An alternative strategy for trypanosome survival in the mammalian bloodstream revealed through genome and transcriptome analysis of the ubiquitous bovine parasite Trypanosoma (Megatrypanum) theileri.</title>
        <authorList>
            <person name="Kelly S."/>
            <person name="Ivens A."/>
            <person name="Mott A."/>
            <person name="O'Neill E."/>
            <person name="Emms D."/>
            <person name="Macleod O."/>
            <person name="Voorheis P."/>
            <person name="Matthews J."/>
            <person name="Matthews K."/>
            <person name="Carrington M."/>
        </authorList>
    </citation>
    <scope>NUCLEOTIDE SEQUENCE [LARGE SCALE GENOMIC DNA]</scope>
    <source>
        <strain evidence="3">Edinburgh</strain>
    </source>
</reference>
<evidence type="ECO:0008006" key="5">
    <source>
        <dbReference type="Google" id="ProtNLM"/>
    </source>
</evidence>
<dbReference type="Proteomes" id="UP000192257">
    <property type="component" value="Unassembled WGS sequence"/>
</dbReference>
<feature type="compositionally biased region" description="Basic and acidic residues" evidence="1">
    <location>
        <begin position="131"/>
        <end position="149"/>
    </location>
</feature>
<sequence>MMMMRNVLFGLVLLLCCVCVSVLAAQSVEPQDSGALGGPRALESEADTVQDDLATERSKHCADDQTESDSCKNQTAGDSVTKGDERKNLNTGDNTVRQTTSSVGPRQPTTSDRPDTMAEKQSEEAQGTSEGKGKDGSTGKEGEPKENERLASVSNDLSHSASDAKASGPVSKQSLNVENGSQGGAGPADNTGQSQEGHLTPSTSSSISPNTHSADTSSDSSTPNTSPSTSATPANGGSETKTTGNDTPAAGRESSNNTEDGENTEPTTNTSANTNPDTTNTPTEEDSATTTTTTTTTTLPPELTNNKKGDADSSSISRSVWVRVPLLIVVTLACILVC</sequence>
<accession>A0A1X0NHN7</accession>
<protein>
    <recommendedName>
        <fullName evidence="5">Mucin TcMUCII</fullName>
    </recommendedName>
</protein>
<feature type="compositionally biased region" description="Polar residues" evidence="1">
    <location>
        <begin position="237"/>
        <end position="246"/>
    </location>
</feature>
<feature type="compositionally biased region" description="Polar residues" evidence="1">
    <location>
        <begin position="170"/>
        <end position="180"/>
    </location>
</feature>
<feature type="compositionally biased region" description="Low complexity" evidence="1">
    <location>
        <begin position="200"/>
        <end position="235"/>
    </location>
</feature>
<feature type="compositionally biased region" description="Low complexity" evidence="1">
    <location>
        <begin position="264"/>
        <end position="304"/>
    </location>
</feature>
<proteinExistence type="predicted"/>
<keyword evidence="2" id="KW-0732">Signal</keyword>
<dbReference type="EMBL" id="NBCO01000064">
    <property type="protein sequence ID" value="ORC83590.1"/>
    <property type="molecule type" value="Genomic_DNA"/>
</dbReference>
<evidence type="ECO:0000313" key="4">
    <source>
        <dbReference type="Proteomes" id="UP000192257"/>
    </source>
</evidence>
<gene>
    <name evidence="3" type="ORF">TM35_000641220</name>
</gene>
<dbReference type="VEuPathDB" id="TriTrypDB:TM35_000641220"/>
<dbReference type="RefSeq" id="XP_028877656.1">
    <property type="nucleotide sequence ID" value="XM_029031063.1"/>
</dbReference>
<evidence type="ECO:0000256" key="1">
    <source>
        <dbReference type="SAM" id="MobiDB-lite"/>
    </source>
</evidence>
<feature type="compositionally biased region" description="Basic and acidic residues" evidence="1">
    <location>
        <begin position="112"/>
        <end position="123"/>
    </location>
</feature>
<evidence type="ECO:0000256" key="2">
    <source>
        <dbReference type="SAM" id="SignalP"/>
    </source>
</evidence>
<name>A0A1X0NHN7_9TRYP</name>
<feature type="compositionally biased region" description="Polar residues" evidence="1">
    <location>
        <begin position="89"/>
        <end position="111"/>
    </location>
</feature>
<evidence type="ECO:0000313" key="3">
    <source>
        <dbReference type="EMBL" id="ORC83590.1"/>
    </source>
</evidence>
<feature type="signal peptide" evidence="2">
    <location>
        <begin position="1"/>
        <end position="24"/>
    </location>
</feature>